<feature type="transmembrane region" description="Helical" evidence="1">
    <location>
        <begin position="15"/>
        <end position="34"/>
    </location>
</feature>
<dbReference type="Proteomes" id="UP001369736">
    <property type="component" value="Unassembled WGS sequence"/>
</dbReference>
<dbReference type="RefSeq" id="WP_337705717.1">
    <property type="nucleotide sequence ID" value="NZ_JBBEGM010000011.1"/>
</dbReference>
<gene>
    <name evidence="2" type="ORF">WCD58_24590</name>
</gene>
<keyword evidence="1" id="KW-1133">Transmembrane helix</keyword>
<keyword evidence="1" id="KW-0812">Transmembrane</keyword>
<proteinExistence type="predicted"/>
<accession>A0ABU8MBT2</accession>
<evidence type="ECO:0000313" key="2">
    <source>
        <dbReference type="EMBL" id="MEJ2864359.1"/>
    </source>
</evidence>
<sequence length="141" mass="15140">MVTRTSSGPPASQQLARWVAGAGMAFAGISHLTFAREGFRAQVPPWVPIDADDTVLLSGAVEISLGLGLLALPKERRRMAALTTTFLVAVFPGNISQYKNRVDGLGLDTDRKRLVRLFTEPLMWATALHAGGLLPRTGASR</sequence>
<dbReference type="EMBL" id="JBBEGM010000011">
    <property type="protein sequence ID" value="MEJ2864359.1"/>
    <property type="molecule type" value="Genomic_DNA"/>
</dbReference>
<keyword evidence="3" id="KW-1185">Reference proteome</keyword>
<evidence type="ECO:0000256" key="1">
    <source>
        <dbReference type="SAM" id="Phobius"/>
    </source>
</evidence>
<reference evidence="2 3" key="1">
    <citation type="submission" date="2024-03" db="EMBL/GenBank/DDBJ databases">
        <title>Actinomycetospora sp. OC33-EN07, a novel actinomycete isolated from wild orchid (Aerides multiflora).</title>
        <authorList>
            <person name="Suriyachadkun C."/>
        </authorList>
    </citation>
    <scope>NUCLEOTIDE SEQUENCE [LARGE SCALE GENOMIC DNA]</scope>
    <source>
        <strain evidence="2 3">OC33-EN07</strain>
    </source>
</reference>
<protein>
    <recommendedName>
        <fullName evidence="4">DoxX family membrane protein</fullName>
    </recommendedName>
</protein>
<dbReference type="PANTHER" id="PTHR36974">
    <property type="entry name" value="MEMBRANE PROTEIN-RELATED"/>
    <property type="match status" value="1"/>
</dbReference>
<evidence type="ECO:0000313" key="3">
    <source>
        <dbReference type="Proteomes" id="UP001369736"/>
    </source>
</evidence>
<organism evidence="2 3">
    <name type="scientific">Actinomycetospora flava</name>
    <dbReference type="NCBI Taxonomy" id="3129232"/>
    <lineage>
        <taxon>Bacteria</taxon>
        <taxon>Bacillati</taxon>
        <taxon>Actinomycetota</taxon>
        <taxon>Actinomycetes</taxon>
        <taxon>Pseudonocardiales</taxon>
        <taxon>Pseudonocardiaceae</taxon>
        <taxon>Actinomycetospora</taxon>
    </lineage>
</organism>
<dbReference type="PANTHER" id="PTHR36974:SF1">
    <property type="entry name" value="DOXX FAMILY MEMBRANE PROTEIN"/>
    <property type="match status" value="1"/>
</dbReference>
<evidence type="ECO:0008006" key="4">
    <source>
        <dbReference type="Google" id="ProtNLM"/>
    </source>
</evidence>
<keyword evidence="1" id="KW-0472">Membrane</keyword>
<comment type="caution">
    <text evidence="2">The sequence shown here is derived from an EMBL/GenBank/DDBJ whole genome shotgun (WGS) entry which is preliminary data.</text>
</comment>
<name>A0ABU8MBT2_9PSEU</name>